<comment type="caution">
    <text evidence="2">The sequence shown here is derived from an EMBL/GenBank/DDBJ whole genome shotgun (WGS) entry which is preliminary data.</text>
</comment>
<proteinExistence type="predicted"/>
<name>A0A9D2S7K2_9FIRM</name>
<dbReference type="PROSITE" id="PS50106">
    <property type="entry name" value="PDZ"/>
    <property type="match status" value="1"/>
</dbReference>
<protein>
    <submittedName>
        <fullName evidence="2">DUF512 domain-containing protein</fullName>
    </submittedName>
</protein>
<dbReference type="InterPro" id="IPR045375">
    <property type="entry name" value="Put_radical_SAM-like_N"/>
</dbReference>
<dbReference type="InterPro" id="IPR001478">
    <property type="entry name" value="PDZ"/>
</dbReference>
<dbReference type="InterPro" id="IPR058240">
    <property type="entry name" value="rSAM_sf"/>
</dbReference>
<organism evidence="2 3">
    <name type="scientific">Candidatus Faecalibacterium faecipullorum</name>
    <dbReference type="NCBI Taxonomy" id="2838578"/>
    <lineage>
        <taxon>Bacteria</taxon>
        <taxon>Bacillati</taxon>
        <taxon>Bacillota</taxon>
        <taxon>Clostridia</taxon>
        <taxon>Eubacteriales</taxon>
        <taxon>Oscillospiraceae</taxon>
        <taxon>Faecalibacterium</taxon>
    </lineage>
</organism>
<dbReference type="InterPro" id="IPR007549">
    <property type="entry name" value="DUF512"/>
</dbReference>
<reference evidence="2" key="2">
    <citation type="submission" date="2021-04" db="EMBL/GenBank/DDBJ databases">
        <authorList>
            <person name="Gilroy R."/>
        </authorList>
    </citation>
    <scope>NUCLEOTIDE SEQUENCE</scope>
    <source>
        <strain evidence="2">ChiHjej9B8-13557</strain>
    </source>
</reference>
<evidence type="ECO:0000313" key="3">
    <source>
        <dbReference type="Proteomes" id="UP000824211"/>
    </source>
</evidence>
<accession>A0A9D2S7K2</accession>
<reference evidence="2" key="1">
    <citation type="journal article" date="2021" name="PeerJ">
        <title>Extensive microbial diversity within the chicken gut microbiome revealed by metagenomics and culture.</title>
        <authorList>
            <person name="Gilroy R."/>
            <person name="Ravi A."/>
            <person name="Getino M."/>
            <person name="Pursley I."/>
            <person name="Horton D.L."/>
            <person name="Alikhan N.F."/>
            <person name="Baker D."/>
            <person name="Gharbi K."/>
            <person name="Hall N."/>
            <person name="Watson M."/>
            <person name="Adriaenssens E.M."/>
            <person name="Foster-Nyarko E."/>
            <person name="Jarju S."/>
            <person name="Secka A."/>
            <person name="Antonio M."/>
            <person name="Oren A."/>
            <person name="Chaudhuri R.R."/>
            <person name="La Ragione R."/>
            <person name="Hildebrand F."/>
            <person name="Pallen M.J."/>
        </authorList>
    </citation>
    <scope>NUCLEOTIDE SEQUENCE</scope>
    <source>
        <strain evidence="2">ChiHjej9B8-13557</strain>
    </source>
</reference>
<evidence type="ECO:0000313" key="2">
    <source>
        <dbReference type="EMBL" id="HJB59592.1"/>
    </source>
</evidence>
<dbReference type="Pfam" id="PF04459">
    <property type="entry name" value="DUF512"/>
    <property type="match status" value="1"/>
</dbReference>
<dbReference type="Pfam" id="PF19238">
    <property type="entry name" value="Radical_SAM_2"/>
    <property type="match status" value="1"/>
</dbReference>
<sequence>MALRIDTVAPGSQAEGLGLGPGDELLSVDGNAINDALDYQFYTDSPGFHLTARVGGAERSWEVARRPGEEFGCSFSTYLGDKKHSCANRCIFCFIDQLPPGMRRSLYFKDDDERLSFLFGNYITLTNMHDHEIDRIIRMHISPINISVHTTNPELRSKMLANRRGGETLGYLRRLVEAGIAVNCQLVLCRGVNDGDELRRTLSDLLEMAPMVQSIAAVPCGITAYRQGLYPQQPYDAASSAEVIDIMEAFGDKAKAAHGSRIVYPSDEWYLCAGRPIPPAAFYEDYAQLENGVGMWRLYEDSFLAELARPHAVYSAKKMDVVTGTMAAPLITAMMAELHRQYPMIEVTVHPIENRFFGGNVGVAGLVTAADIIAQCTGRLDSGVLGVPEVMLRSERDMFLDSVTVDELAARLGVRVEILPADGGKEARALLRSGLHIARRKRPQKEVSHE</sequence>
<dbReference type="Gene3D" id="3.20.20.70">
    <property type="entry name" value="Aldolase class I"/>
    <property type="match status" value="1"/>
</dbReference>
<dbReference type="Proteomes" id="UP000824211">
    <property type="component" value="Unassembled WGS sequence"/>
</dbReference>
<dbReference type="SUPFAM" id="SSF50156">
    <property type="entry name" value="PDZ domain-like"/>
    <property type="match status" value="1"/>
</dbReference>
<dbReference type="InterPro" id="IPR013785">
    <property type="entry name" value="Aldolase_TIM"/>
</dbReference>
<gene>
    <name evidence="2" type="ORF">H9771_08095</name>
</gene>
<dbReference type="Gene3D" id="2.30.42.10">
    <property type="match status" value="1"/>
</dbReference>
<dbReference type="SUPFAM" id="SSF102114">
    <property type="entry name" value="Radical SAM enzymes"/>
    <property type="match status" value="1"/>
</dbReference>
<dbReference type="AlphaFoldDB" id="A0A9D2S7K2"/>
<dbReference type="EMBL" id="DWXX01000145">
    <property type="protein sequence ID" value="HJB59592.1"/>
    <property type="molecule type" value="Genomic_DNA"/>
</dbReference>
<evidence type="ECO:0000259" key="1">
    <source>
        <dbReference type="PROSITE" id="PS50106"/>
    </source>
</evidence>
<dbReference type="InterPro" id="IPR036034">
    <property type="entry name" value="PDZ_sf"/>
</dbReference>
<feature type="domain" description="PDZ" evidence="1">
    <location>
        <begin position="1"/>
        <end position="35"/>
    </location>
</feature>